<evidence type="ECO:0000256" key="3">
    <source>
        <dbReference type="ARBA" id="ARBA00022840"/>
    </source>
</evidence>
<dbReference type="PANTHER" id="PTHR24220">
    <property type="entry name" value="IMPORT ATP-BINDING PROTEIN"/>
    <property type="match status" value="1"/>
</dbReference>
<proteinExistence type="predicted"/>
<accession>A0A934I4W0</accession>
<dbReference type="GO" id="GO:0005886">
    <property type="term" value="C:plasma membrane"/>
    <property type="evidence" value="ECO:0007669"/>
    <property type="project" value="TreeGrafter"/>
</dbReference>
<dbReference type="Pfam" id="PF00005">
    <property type="entry name" value="ABC_tran"/>
    <property type="match status" value="1"/>
</dbReference>
<dbReference type="InterPro" id="IPR003593">
    <property type="entry name" value="AAA+_ATPase"/>
</dbReference>
<dbReference type="GO" id="GO:0022857">
    <property type="term" value="F:transmembrane transporter activity"/>
    <property type="evidence" value="ECO:0007669"/>
    <property type="project" value="UniProtKB-ARBA"/>
</dbReference>
<dbReference type="PROSITE" id="PS50893">
    <property type="entry name" value="ABC_TRANSPORTER_2"/>
    <property type="match status" value="1"/>
</dbReference>
<dbReference type="PROSITE" id="PS00211">
    <property type="entry name" value="ABC_TRANSPORTER_1"/>
    <property type="match status" value="1"/>
</dbReference>
<dbReference type="InterPro" id="IPR003439">
    <property type="entry name" value="ABC_transporter-like_ATP-bd"/>
</dbReference>
<dbReference type="Proteomes" id="UP000602087">
    <property type="component" value="Unassembled WGS sequence"/>
</dbReference>
<evidence type="ECO:0000259" key="5">
    <source>
        <dbReference type="PROSITE" id="PS50893"/>
    </source>
</evidence>
<dbReference type="InterPro" id="IPR017871">
    <property type="entry name" value="ABC_transporter-like_CS"/>
</dbReference>
<organism evidence="6 7">
    <name type="scientific">Sanguibacter suaedae</name>
    <dbReference type="NCBI Taxonomy" id="2795737"/>
    <lineage>
        <taxon>Bacteria</taxon>
        <taxon>Bacillati</taxon>
        <taxon>Actinomycetota</taxon>
        <taxon>Actinomycetes</taxon>
        <taxon>Micrococcales</taxon>
        <taxon>Sanguibacteraceae</taxon>
        <taxon>Sanguibacter</taxon>
    </lineage>
</organism>
<sequence length="270" mass="28483">MNAPSAPSSQSSPSVSPAQAAPHTAPDDGSLTAVRLVQVRKTYPNGLGETEALRSVSVALRPGSFTAVMGPSGSGKSTFLNCAAGLDVPTSGQVVVGDVDLTTLSADDLTRFRRRRVGFVFQSYNLVRHLTVAENVQLPLLLDGRRPDPAWQEHLLMAVGLQGMEDRLPGQLSGGQAQRVAIARALVTRPTVVFADEPTGALDSRTGQQILDVLRATARELDQTLVLVTHDPRVATAADQVLFLADGNVVGHLEAPSVEQITAQLVASGR</sequence>
<dbReference type="EMBL" id="JAEINH010000009">
    <property type="protein sequence ID" value="MBI9115624.1"/>
    <property type="molecule type" value="Genomic_DNA"/>
</dbReference>
<dbReference type="SUPFAM" id="SSF52540">
    <property type="entry name" value="P-loop containing nucleoside triphosphate hydrolases"/>
    <property type="match status" value="1"/>
</dbReference>
<dbReference type="SMART" id="SM00382">
    <property type="entry name" value="AAA"/>
    <property type="match status" value="1"/>
</dbReference>
<dbReference type="InterPro" id="IPR015854">
    <property type="entry name" value="ABC_transpr_LolD-like"/>
</dbReference>
<dbReference type="Gene3D" id="3.40.50.300">
    <property type="entry name" value="P-loop containing nucleotide triphosphate hydrolases"/>
    <property type="match status" value="1"/>
</dbReference>
<dbReference type="PANTHER" id="PTHR24220:SF685">
    <property type="entry name" value="ABC TRANSPORTER RELATED"/>
    <property type="match status" value="1"/>
</dbReference>
<keyword evidence="3 6" id="KW-0067">ATP-binding</keyword>
<keyword evidence="2" id="KW-0547">Nucleotide-binding</keyword>
<dbReference type="RefSeq" id="WP_198734191.1">
    <property type="nucleotide sequence ID" value="NZ_JAEINH010000009.1"/>
</dbReference>
<dbReference type="InterPro" id="IPR027417">
    <property type="entry name" value="P-loop_NTPase"/>
</dbReference>
<dbReference type="InterPro" id="IPR017911">
    <property type="entry name" value="MacB-like_ATP-bd"/>
</dbReference>
<feature type="compositionally biased region" description="Low complexity" evidence="4">
    <location>
        <begin position="1"/>
        <end position="22"/>
    </location>
</feature>
<dbReference type="GO" id="GO:0005524">
    <property type="term" value="F:ATP binding"/>
    <property type="evidence" value="ECO:0007669"/>
    <property type="project" value="UniProtKB-KW"/>
</dbReference>
<evidence type="ECO:0000256" key="1">
    <source>
        <dbReference type="ARBA" id="ARBA00022448"/>
    </source>
</evidence>
<reference evidence="6" key="1">
    <citation type="submission" date="2020-12" db="EMBL/GenBank/DDBJ databases">
        <title>Sanguibacter suaedae sp. nov., isolated from Suaeda aralocaspica.</title>
        <authorList>
            <person name="Ma Q."/>
        </authorList>
    </citation>
    <scope>NUCLEOTIDE SEQUENCE</scope>
    <source>
        <strain evidence="6">YZGR15</strain>
    </source>
</reference>
<evidence type="ECO:0000256" key="2">
    <source>
        <dbReference type="ARBA" id="ARBA00022741"/>
    </source>
</evidence>
<evidence type="ECO:0000313" key="7">
    <source>
        <dbReference type="Proteomes" id="UP000602087"/>
    </source>
</evidence>
<keyword evidence="1" id="KW-0813">Transport</keyword>
<dbReference type="GO" id="GO:0098796">
    <property type="term" value="C:membrane protein complex"/>
    <property type="evidence" value="ECO:0007669"/>
    <property type="project" value="UniProtKB-ARBA"/>
</dbReference>
<dbReference type="CDD" id="cd03255">
    <property type="entry name" value="ABC_MJ0796_LolCDE_FtsE"/>
    <property type="match status" value="1"/>
</dbReference>
<dbReference type="GO" id="GO:0016887">
    <property type="term" value="F:ATP hydrolysis activity"/>
    <property type="evidence" value="ECO:0007669"/>
    <property type="project" value="InterPro"/>
</dbReference>
<evidence type="ECO:0000313" key="6">
    <source>
        <dbReference type="EMBL" id="MBI9115624.1"/>
    </source>
</evidence>
<comment type="caution">
    <text evidence="6">The sequence shown here is derived from an EMBL/GenBank/DDBJ whole genome shotgun (WGS) entry which is preliminary data.</text>
</comment>
<dbReference type="AlphaFoldDB" id="A0A934I4W0"/>
<gene>
    <name evidence="6" type="ORF">JAV76_11425</name>
</gene>
<name>A0A934I4W0_9MICO</name>
<feature type="domain" description="ABC transporter" evidence="5">
    <location>
        <begin position="34"/>
        <end position="269"/>
    </location>
</feature>
<protein>
    <submittedName>
        <fullName evidence="6">ABC transporter ATP-binding protein</fullName>
    </submittedName>
</protein>
<keyword evidence="7" id="KW-1185">Reference proteome</keyword>
<evidence type="ECO:0000256" key="4">
    <source>
        <dbReference type="SAM" id="MobiDB-lite"/>
    </source>
</evidence>
<feature type="region of interest" description="Disordered" evidence="4">
    <location>
        <begin position="1"/>
        <end position="31"/>
    </location>
</feature>
<dbReference type="FunFam" id="3.40.50.300:FF:000032">
    <property type="entry name" value="Export ABC transporter ATP-binding protein"/>
    <property type="match status" value="1"/>
</dbReference>